<proteinExistence type="predicted"/>
<comment type="caution">
    <text evidence="7">The sequence shown here is derived from an EMBL/GenBank/DDBJ whole genome shotgun (WGS) entry which is preliminary data.</text>
</comment>
<organism evidence="7 9">
    <name type="scientific">Phytophthora fragariae</name>
    <dbReference type="NCBI Taxonomy" id="53985"/>
    <lineage>
        <taxon>Eukaryota</taxon>
        <taxon>Sar</taxon>
        <taxon>Stramenopiles</taxon>
        <taxon>Oomycota</taxon>
        <taxon>Peronosporomycetes</taxon>
        <taxon>Peronosporales</taxon>
        <taxon>Peronosporaceae</taxon>
        <taxon>Phytophthora</taxon>
    </lineage>
</organism>
<gene>
    <name evidence="6" type="ORF">PF004_g14998</name>
    <name evidence="7" type="ORF">PF005_g2924</name>
    <name evidence="5" type="ORF">PF006_g2447</name>
    <name evidence="4" type="ORF">PF007_g897</name>
    <name evidence="1" type="ORF">PF009_g3082</name>
    <name evidence="3" type="ORF">PF010_g15291</name>
    <name evidence="2" type="ORF">PF011_g10409</name>
</gene>
<sequence>MMDVLVEYEALAARDANDAVGVGDHARLSVDEDDPAVIVTVVLVSYEAQVQLPPPSFKMLLEKTSTLTSALVYD</sequence>
<dbReference type="EMBL" id="QXFZ01000020">
    <property type="protein sequence ID" value="KAE9139705.1"/>
    <property type="molecule type" value="Genomic_DNA"/>
</dbReference>
<dbReference type="Proteomes" id="UP000440732">
    <property type="component" value="Unassembled WGS sequence"/>
</dbReference>
<name>A0A6A3Z9K8_9STRA</name>
<dbReference type="EMBL" id="QXGB01000082">
    <property type="protein sequence ID" value="KAE9231901.1"/>
    <property type="molecule type" value="Genomic_DNA"/>
</dbReference>
<evidence type="ECO:0000313" key="3">
    <source>
        <dbReference type="EMBL" id="KAE9099183.1"/>
    </source>
</evidence>
<accession>A0A6A3Z9K8</accession>
<evidence type="ECO:0000313" key="1">
    <source>
        <dbReference type="EMBL" id="KAE8947330.1"/>
    </source>
</evidence>
<protein>
    <submittedName>
        <fullName evidence="7">Uncharacterized protein</fullName>
    </submittedName>
</protein>
<evidence type="ECO:0000313" key="7">
    <source>
        <dbReference type="EMBL" id="KAE9231901.1"/>
    </source>
</evidence>
<reference evidence="8 9" key="1">
    <citation type="submission" date="2018-08" db="EMBL/GenBank/DDBJ databases">
        <title>Genomic investigation of the strawberry pathogen Phytophthora fragariae indicates pathogenicity is determined by transcriptional variation in three key races.</title>
        <authorList>
            <person name="Adams T.M."/>
            <person name="Armitage A.D."/>
            <person name="Sobczyk M.K."/>
            <person name="Bates H.J."/>
            <person name="Dunwell J.M."/>
            <person name="Nellist C.F."/>
            <person name="Harrison R.J."/>
        </authorList>
    </citation>
    <scope>NUCLEOTIDE SEQUENCE [LARGE SCALE GENOMIC DNA]</scope>
    <source>
        <strain evidence="6 13">BC-23</strain>
        <strain evidence="7 9">NOV-27</strain>
        <strain evidence="5 10">NOV-5</strain>
        <strain evidence="4 11">NOV-71</strain>
        <strain evidence="1 8">NOV-9</strain>
        <strain evidence="3 14">ONT-3</strain>
        <strain evidence="2 12">SCRP245</strain>
    </source>
</reference>
<evidence type="ECO:0000313" key="8">
    <source>
        <dbReference type="Proteomes" id="UP000429523"/>
    </source>
</evidence>
<dbReference type="AlphaFoldDB" id="A0A6A3Z9K8"/>
<evidence type="ECO:0000313" key="14">
    <source>
        <dbReference type="Proteomes" id="UP000488956"/>
    </source>
</evidence>
<dbReference type="EMBL" id="QXGA01000069">
    <property type="protein sequence ID" value="KAE9153442.1"/>
    <property type="molecule type" value="Genomic_DNA"/>
</dbReference>
<dbReference type="Proteomes" id="UP000429523">
    <property type="component" value="Unassembled WGS sequence"/>
</dbReference>
<dbReference type="Proteomes" id="UP000441208">
    <property type="component" value="Unassembled WGS sequence"/>
</dbReference>
<evidence type="ECO:0000313" key="13">
    <source>
        <dbReference type="Proteomes" id="UP000476176"/>
    </source>
</evidence>
<evidence type="ECO:0000313" key="4">
    <source>
        <dbReference type="EMBL" id="KAE9139705.1"/>
    </source>
</evidence>
<dbReference type="Proteomes" id="UP000460718">
    <property type="component" value="Unassembled WGS sequence"/>
</dbReference>
<dbReference type="EMBL" id="QXGF01000084">
    <property type="protein sequence ID" value="KAE8947330.1"/>
    <property type="molecule type" value="Genomic_DNA"/>
</dbReference>
<keyword evidence="9" id="KW-1185">Reference proteome</keyword>
<dbReference type="EMBL" id="QXFX01000988">
    <property type="protein sequence ID" value="KAE9099183.1"/>
    <property type="molecule type" value="Genomic_DNA"/>
</dbReference>
<evidence type="ECO:0000313" key="6">
    <source>
        <dbReference type="EMBL" id="KAE9214592.1"/>
    </source>
</evidence>
<evidence type="ECO:0000313" key="11">
    <source>
        <dbReference type="Proteomes" id="UP000441208"/>
    </source>
</evidence>
<dbReference type="Proteomes" id="UP000488956">
    <property type="component" value="Unassembled WGS sequence"/>
</dbReference>
<dbReference type="EMBL" id="QXFW01000545">
    <property type="protein sequence ID" value="KAE9009140.1"/>
    <property type="molecule type" value="Genomic_DNA"/>
</dbReference>
<evidence type="ECO:0000313" key="9">
    <source>
        <dbReference type="Proteomes" id="UP000433483"/>
    </source>
</evidence>
<evidence type="ECO:0000313" key="5">
    <source>
        <dbReference type="EMBL" id="KAE9153442.1"/>
    </source>
</evidence>
<evidence type="ECO:0000313" key="12">
    <source>
        <dbReference type="Proteomes" id="UP000460718"/>
    </source>
</evidence>
<evidence type="ECO:0000313" key="2">
    <source>
        <dbReference type="EMBL" id="KAE9009140.1"/>
    </source>
</evidence>
<dbReference type="Proteomes" id="UP000433483">
    <property type="component" value="Unassembled WGS sequence"/>
</dbReference>
<dbReference type="OrthoDB" id="10284462at2759"/>
<dbReference type="Proteomes" id="UP000476176">
    <property type="component" value="Unassembled WGS sequence"/>
</dbReference>
<evidence type="ECO:0000313" key="10">
    <source>
        <dbReference type="Proteomes" id="UP000440732"/>
    </source>
</evidence>
<dbReference type="EMBL" id="QXGC01000981">
    <property type="protein sequence ID" value="KAE9214592.1"/>
    <property type="molecule type" value="Genomic_DNA"/>
</dbReference>